<accession>A0A8S9R3S0</accession>
<organism evidence="1 2">
    <name type="scientific">Brassica cretica</name>
    <name type="common">Mustard</name>
    <dbReference type="NCBI Taxonomy" id="69181"/>
    <lineage>
        <taxon>Eukaryota</taxon>
        <taxon>Viridiplantae</taxon>
        <taxon>Streptophyta</taxon>
        <taxon>Embryophyta</taxon>
        <taxon>Tracheophyta</taxon>
        <taxon>Spermatophyta</taxon>
        <taxon>Magnoliopsida</taxon>
        <taxon>eudicotyledons</taxon>
        <taxon>Gunneridae</taxon>
        <taxon>Pentapetalae</taxon>
        <taxon>rosids</taxon>
        <taxon>malvids</taxon>
        <taxon>Brassicales</taxon>
        <taxon>Brassicaceae</taxon>
        <taxon>Brassiceae</taxon>
        <taxon>Brassica</taxon>
    </lineage>
</organism>
<dbReference type="AlphaFoldDB" id="A0A8S9R3S0"/>
<name>A0A8S9R3S0_BRACR</name>
<protein>
    <submittedName>
        <fullName evidence="1">Uncharacterized protein</fullName>
    </submittedName>
</protein>
<dbReference type="EMBL" id="QGKX02000996">
    <property type="protein sequence ID" value="KAF3557200.1"/>
    <property type="molecule type" value="Genomic_DNA"/>
</dbReference>
<comment type="caution">
    <text evidence="1">The sequence shown here is derived from an EMBL/GenBank/DDBJ whole genome shotgun (WGS) entry which is preliminary data.</text>
</comment>
<dbReference type="Proteomes" id="UP000712600">
    <property type="component" value="Unassembled WGS sequence"/>
</dbReference>
<sequence length="304" mass="33854">MRGDTSCSTWLAACLSLMQDDTTLSSCSDAWPGSVQGDTTSSTCLAAWPGRMNRYTSCLADPPRASMCHSACCDHFYCNTSCFSCHIQCQVVSTYHARKLPPRPDLIDRATSSFSVHSSNFGLSGLPVVLPKVSCFRRPLSKYTILSNHCLVRYLTHGSDKNNLIVRDSTIQKILDHSSSSFLWVSTPATVCQPACFRSHARRHTVHTCHEACLRHMQENTTHVQMACCMGGLHVSRHTTPYMSISMHRLHVRRHLVLRHVKLHVLLPCTATPRASEDTQLVGWLPPRPDPLDQATSSFSINFA</sequence>
<evidence type="ECO:0000313" key="2">
    <source>
        <dbReference type="Proteomes" id="UP000712600"/>
    </source>
</evidence>
<proteinExistence type="predicted"/>
<evidence type="ECO:0000313" key="1">
    <source>
        <dbReference type="EMBL" id="KAF3557200.1"/>
    </source>
</evidence>
<reference evidence="1" key="1">
    <citation type="submission" date="2019-12" db="EMBL/GenBank/DDBJ databases">
        <title>Genome sequencing and annotation of Brassica cretica.</title>
        <authorList>
            <person name="Studholme D.J."/>
            <person name="Sarris P."/>
        </authorList>
    </citation>
    <scope>NUCLEOTIDE SEQUENCE</scope>
    <source>
        <strain evidence="1">PFS-109/04</strain>
        <tissue evidence="1">Leaf</tissue>
    </source>
</reference>
<gene>
    <name evidence="1" type="ORF">F2Q69_00015687</name>
</gene>